<dbReference type="GO" id="GO:0004222">
    <property type="term" value="F:metalloendopeptidase activity"/>
    <property type="evidence" value="ECO:0007669"/>
    <property type="project" value="TreeGrafter"/>
</dbReference>
<dbReference type="PANTHER" id="PTHR43016">
    <property type="entry name" value="PRESEQUENCE PROTEASE"/>
    <property type="match status" value="1"/>
</dbReference>
<sequence length="975" mass="112771">MELEIGKVYEGFKLVEKKDINEINSTGILFEHEKSGARLFYLKNEDDNKVFSISFRTPPKDSTGVPHILEHSVLCGSRKFPLKEPFVELIKGSMNTFLNAFTFPDKTMYPVASRNNKDFLNLMNVYLDAVFYPNIYKYKEIMMQEGWHYELENKDAEISYKGVVYNEMKGAFSSPESILFRKISEYLFPDTQYGVESGGDPDFIPNLTQEQFLAFHKKYYHPSNSYIYLYGDMDIIEKLKFLNEEYLKDFTKENVDSELLFQKPFEKIHENTIKYPISSTEKEEDKTFLSMNFSVGNATNTEIYLAFDILEHLLLETPSAPLKKALIDAKIGKDVFGSFEGGILQPMFSIIVKNSNEDQKENFVNIVRDTLSKLVRDGIDKKLIEASINIKEFQLREADYQGYPKGLIYSMKAMDSWLYDEKPWIHLAYEDTLNKIKTSLQTRYFEDIIEKYILKNNHGSILIVKPAKGLEEEKEAAIKKRLKEYKESLSDKEIEELINNTNALKERQVAQDSPENLKKIPLLSIEDIDLKAKKISLIEKEESGVKVLYHPEFTNGIIYMNMYFDTEGVKEEMLPYISILSTVIGKLSTEKYQYEDLVKEINIYTGGIRYAAETYAEKGDCDKFYPKFVVKSKVLTGNISKLVTLLGEIIGYTKYDDYKRIKEIIQETKSRLEMIMFEKGHIVSASHLFSYFSPMGKYDDIISGLSFYKFIADLEKNFDEKAEEISNNLKEVAETIFNKNNLIVNVTADEKDYEIFAKELPLVCQEIGDSRITKVEYKFKFGPENEGLMTSGKVQYVAKAYNFIKLGYSYTGGLLVLKTIANYDYLWNRVRVQGGAYGSFASFQKNGNMFFTSYRDPNLKETVNAYDNAGEFFKNFNADDRQMTKYIIGTISDLDFPLTPSMKGERAAEHYIKHIKYEDIQKEREEVINVKIDDIKGFGEMISSAMEKNYVCVIGNEEKIKQNKSLFNNLVNLFE</sequence>
<dbReference type="FunFam" id="3.30.830.10:FF:000034">
    <property type="entry name" value="presequence protease 1, chloroplastic/mitochondrial"/>
    <property type="match status" value="1"/>
</dbReference>
<evidence type="ECO:0000313" key="2">
    <source>
        <dbReference type="EMBL" id="AKA71691.1"/>
    </source>
</evidence>
<dbReference type="GO" id="GO:0046872">
    <property type="term" value="F:metal ion binding"/>
    <property type="evidence" value="ECO:0007669"/>
    <property type="project" value="InterPro"/>
</dbReference>
<dbReference type="InterPro" id="IPR055130">
    <property type="entry name" value="PreP_C"/>
</dbReference>
<dbReference type="HOGENOM" id="CLU_009165_1_0_9"/>
<dbReference type="STRING" id="1548.CSCA_4566"/>
<dbReference type="Pfam" id="PF00675">
    <property type="entry name" value="Peptidase_M16"/>
    <property type="match status" value="1"/>
</dbReference>
<gene>
    <name evidence="2" type="ORF">CSCA_4566</name>
</gene>
<dbReference type="InterPro" id="IPR011765">
    <property type="entry name" value="Pept_M16_N"/>
</dbReference>
<name>A0A0E3GS97_CLOSL</name>
<dbReference type="GO" id="GO:0016485">
    <property type="term" value="P:protein processing"/>
    <property type="evidence" value="ECO:0007669"/>
    <property type="project" value="TreeGrafter"/>
</dbReference>
<dbReference type="InterPro" id="IPR007863">
    <property type="entry name" value="Peptidase_M16_C"/>
</dbReference>
<dbReference type="SUPFAM" id="SSF63411">
    <property type="entry name" value="LuxS/MPP-like metallohydrolase"/>
    <property type="match status" value="4"/>
</dbReference>
<protein>
    <submittedName>
        <fullName evidence="2">Peptidase M16C associated domain protein</fullName>
    </submittedName>
</protein>
<proteinExistence type="predicted"/>
<dbReference type="KEGG" id="csq:CSCA_4566"/>
<reference evidence="2 3" key="1">
    <citation type="journal article" date="2015" name="J. Biotechnol.">
        <title>Complete genome sequence of a malodorant-producing acetogen, Clostridium scatologenes ATCC 25775(T).</title>
        <authorList>
            <person name="Zhu Z."/>
            <person name="Guo T."/>
            <person name="Zheng H."/>
            <person name="Song T."/>
            <person name="Ouyang P."/>
            <person name="Xie J."/>
        </authorList>
    </citation>
    <scope>NUCLEOTIDE SEQUENCE [LARGE SCALE GENOMIC DNA]</scope>
    <source>
        <strain evidence="2 3">ATCC 25775</strain>
    </source>
</reference>
<dbReference type="PANTHER" id="PTHR43016:SF13">
    <property type="entry name" value="PRESEQUENCE PROTEASE, MITOCHONDRIAL"/>
    <property type="match status" value="1"/>
</dbReference>
<accession>A0A0E3GS97</accession>
<dbReference type="InterPro" id="IPR011249">
    <property type="entry name" value="Metalloenz_LuxS/M16"/>
</dbReference>
<evidence type="ECO:0000259" key="1">
    <source>
        <dbReference type="SMART" id="SM01264"/>
    </source>
</evidence>
<dbReference type="AlphaFoldDB" id="A0A0E3GS97"/>
<organism evidence="2 3">
    <name type="scientific">Clostridium scatologenes</name>
    <dbReference type="NCBI Taxonomy" id="1548"/>
    <lineage>
        <taxon>Bacteria</taxon>
        <taxon>Bacillati</taxon>
        <taxon>Bacillota</taxon>
        <taxon>Clostridia</taxon>
        <taxon>Eubacteriales</taxon>
        <taxon>Clostridiaceae</taxon>
        <taxon>Clostridium</taxon>
    </lineage>
</organism>
<dbReference type="Proteomes" id="UP000033115">
    <property type="component" value="Chromosome"/>
</dbReference>
<dbReference type="RefSeq" id="WP_029162939.1">
    <property type="nucleotide sequence ID" value="NZ_CP009933.1"/>
</dbReference>
<dbReference type="Pfam" id="PF08367">
    <property type="entry name" value="M16C_assoc"/>
    <property type="match status" value="1"/>
</dbReference>
<dbReference type="Pfam" id="PF05193">
    <property type="entry name" value="Peptidase_M16_C"/>
    <property type="match status" value="1"/>
</dbReference>
<dbReference type="EMBL" id="CP009933">
    <property type="protein sequence ID" value="AKA71691.1"/>
    <property type="molecule type" value="Genomic_DNA"/>
</dbReference>
<dbReference type="InterPro" id="IPR013578">
    <property type="entry name" value="Peptidase_M16C_assoc"/>
</dbReference>
<dbReference type="Gene3D" id="3.30.830.10">
    <property type="entry name" value="Metalloenzyme, LuxS/M16 peptidase-like"/>
    <property type="match status" value="4"/>
</dbReference>
<dbReference type="SMART" id="SM01264">
    <property type="entry name" value="M16C_associated"/>
    <property type="match status" value="1"/>
</dbReference>
<feature type="domain" description="Peptidase M16C associated" evidence="1">
    <location>
        <begin position="464"/>
        <end position="714"/>
    </location>
</feature>
<keyword evidence="3" id="KW-1185">Reference proteome</keyword>
<dbReference type="Pfam" id="PF22516">
    <property type="entry name" value="PreP_C"/>
    <property type="match status" value="1"/>
</dbReference>
<evidence type="ECO:0000313" key="3">
    <source>
        <dbReference type="Proteomes" id="UP000033115"/>
    </source>
</evidence>